<reference evidence="4 5" key="1">
    <citation type="journal article" date="2014" name="Genome Announc.">
        <title>Draft genome sequences of the altered schaedler flora, a defined bacterial community from gnotobiotic mice.</title>
        <authorList>
            <person name="Wannemuehler M.J."/>
            <person name="Overstreet A.M."/>
            <person name="Ward D.V."/>
            <person name="Phillips G.J."/>
        </authorList>
    </citation>
    <scope>NUCLEOTIDE SEQUENCE [LARGE SCALE GENOMIC DNA]</scope>
    <source>
        <strain evidence="4 5">ASF492</strain>
    </source>
</reference>
<name>N2APR0_9FIRM</name>
<evidence type="ECO:0000313" key="5">
    <source>
        <dbReference type="Proteomes" id="UP000012589"/>
    </source>
</evidence>
<evidence type="ECO:0000313" key="4">
    <source>
        <dbReference type="EMBL" id="EMZ28433.1"/>
    </source>
</evidence>
<dbReference type="Pfam" id="PF04509">
    <property type="entry name" value="CheC"/>
    <property type="match status" value="1"/>
</dbReference>
<dbReference type="PATRIC" id="fig|1235802.3.peg.2084"/>
<protein>
    <recommendedName>
        <fullName evidence="3">CheC-like protein domain-containing protein</fullName>
    </recommendedName>
</protein>
<dbReference type="PANTHER" id="PTHR43693">
    <property type="entry name" value="PROTEIN PHOSPHATASE CHEZ"/>
    <property type="match status" value="1"/>
</dbReference>
<proteinExistence type="predicted"/>
<dbReference type="InterPro" id="IPR050992">
    <property type="entry name" value="CheZ_family_phosphatases"/>
</dbReference>
<dbReference type="InterPro" id="IPR007597">
    <property type="entry name" value="CheC"/>
</dbReference>
<keyword evidence="2" id="KW-0378">Hydrolase</keyword>
<dbReference type="GO" id="GO:0016787">
    <property type="term" value="F:hydrolase activity"/>
    <property type="evidence" value="ECO:0007669"/>
    <property type="project" value="UniProtKB-KW"/>
</dbReference>
<dbReference type="InterPro" id="IPR028976">
    <property type="entry name" value="CheC-like_sf"/>
</dbReference>
<dbReference type="AlphaFoldDB" id="N2APR0"/>
<dbReference type="SUPFAM" id="SSF103039">
    <property type="entry name" value="CheC-like"/>
    <property type="match status" value="1"/>
</dbReference>
<dbReference type="Gene3D" id="3.40.1550.10">
    <property type="entry name" value="CheC-like"/>
    <property type="match status" value="1"/>
</dbReference>
<dbReference type="GO" id="GO:0006935">
    <property type="term" value="P:chemotaxis"/>
    <property type="evidence" value="ECO:0007669"/>
    <property type="project" value="UniProtKB-KW"/>
</dbReference>
<dbReference type="eggNOG" id="COG1776">
    <property type="taxonomic scope" value="Bacteria"/>
</dbReference>
<comment type="caution">
    <text evidence="4">The sequence shown here is derived from an EMBL/GenBank/DDBJ whole genome shotgun (WGS) entry which is preliminary data.</text>
</comment>
<keyword evidence="1" id="KW-0145">Chemotaxis</keyword>
<gene>
    <name evidence="4" type="ORF">C823_01966</name>
</gene>
<feature type="domain" description="CheC-like protein" evidence="3">
    <location>
        <begin position="12"/>
        <end position="48"/>
    </location>
</feature>
<evidence type="ECO:0000256" key="2">
    <source>
        <dbReference type="ARBA" id="ARBA00022801"/>
    </source>
</evidence>
<dbReference type="HOGENOM" id="CLU_087860_2_0_9"/>
<organism evidence="4 5">
    <name type="scientific">Eubacterium plexicaudatum ASF492</name>
    <dbReference type="NCBI Taxonomy" id="1235802"/>
    <lineage>
        <taxon>Bacteria</taxon>
        <taxon>Bacillati</taxon>
        <taxon>Bacillota</taxon>
        <taxon>Clostridia</taxon>
        <taxon>Eubacteriales</taxon>
        <taxon>Eubacteriaceae</taxon>
        <taxon>Eubacterium</taxon>
    </lineage>
</organism>
<sequence length="209" mass="22916">MAYTKIDEFSSMHLDVLREIGNIGSGHAATALASLLNTVVDIEVPVISLISYAKVADYLGGKDTKALGMTVALEGDIRGCMLEVVHLDFAKKLINTFYPKDISDLTKIDDMDISVVREMSNITTAAYVNSIAAMTQLYINIQPPDSYCDNVSSLVSIPAEKLSRSYDEPVLYIDEKLHIGDTEMNSGLILVLDSTSIQILFKKLGMPYL</sequence>
<dbReference type="PANTHER" id="PTHR43693:SF1">
    <property type="entry name" value="PROTEIN PHOSPHATASE CHEZ"/>
    <property type="match status" value="1"/>
</dbReference>
<dbReference type="OrthoDB" id="9812187at2"/>
<accession>N2APR0</accession>
<dbReference type="STRING" id="1235802.C823_01966"/>
<evidence type="ECO:0000256" key="1">
    <source>
        <dbReference type="ARBA" id="ARBA00022500"/>
    </source>
</evidence>
<dbReference type="CDD" id="cd17909">
    <property type="entry name" value="CheC_ClassI"/>
    <property type="match status" value="1"/>
</dbReference>
<dbReference type="EMBL" id="AQFT01000064">
    <property type="protein sequence ID" value="EMZ28433.1"/>
    <property type="molecule type" value="Genomic_DNA"/>
</dbReference>
<keyword evidence="5" id="KW-1185">Reference proteome</keyword>
<dbReference type="Proteomes" id="UP000012589">
    <property type="component" value="Unassembled WGS sequence"/>
</dbReference>
<evidence type="ECO:0000259" key="3">
    <source>
        <dbReference type="Pfam" id="PF04509"/>
    </source>
</evidence>